<reference evidence="1 2" key="1">
    <citation type="submission" date="2016-10" db="EMBL/GenBank/DDBJ databases">
        <authorList>
            <person name="de Groot N.N."/>
        </authorList>
    </citation>
    <scope>NUCLEOTIDE SEQUENCE [LARGE SCALE GENOMIC DNA]</scope>
    <source>
        <strain evidence="1 2">DSM 21800</strain>
    </source>
</reference>
<dbReference type="STRING" id="630515.SAMN04489812_3239"/>
<protein>
    <submittedName>
        <fullName evidence="1">Putative cyclase</fullName>
    </submittedName>
</protein>
<dbReference type="InterPro" id="IPR007325">
    <property type="entry name" value="KFase/CYL"/>
</dbReference>
<name>A0A1H1VK58_9ACTN</name>
<dbReference type="PANTHER" id="PTHR31118:SF12">
    <property type="entry name" value="CYCLASE-LIKE PROTEIN 2"/>
    <property type="match status" value="1"/>
</dbReference>
<proteinExistence type="predicted"/>
<dbReference type="RefSeq" id="WP_091526429.1">
    <property type="nucleotide sequence ID" value="NZ_LT629772.1"/>
</dbReference>
<keyword evidence="2" id="KW-1185">Reference proteome</keyword>
<dbReference type="SUPFAM" id="SSF102198">
    <property type="entry name" value="Putative cyclase"/>
    <property type="match status" value="1"/>
</dbReference>
<evidence type="ECO:0000313" key="2">
    <source>
        <dbReference type="Proteomes" id="UP000199103"/>
    </source>
</evidence>
<sequence length="244" mass="26971">MPEQITSPAFLLQKGTPAIDLSMPIEPHWRFAPTIDYTEQQTAGCAFHSTRFTMGAHAFTHVDAPWHVDPDGIPLGPDHLEQLWGPAVIVDVSGLGADQPISEAALRAAAPEITPGDIVIIRSRHEDRHPTTSAEYWTRAPWMTAEAVRWLATAKIAAVGFDFPQDRGIRAPYDTDWQPAELDDDWPCHRLLLHNGIPQIEYLAGLGAISLDRCLFFAVPLRFAHSDGSPIRAFAFDVQPQAGR</sequence>
<dbReference type="Gene3D" id="3.50.30.50">
    <property type="entry name" value="Putative cyclase"/>
    <property type="match status" value="1"/>
</dbReference>
<dbReference type="OrthoDB" id="7067800at2"/>
<dbReference type="EMBL" id="LT629772">
    <property type="protein sequence ID" value="SDS84900.1"/>
    <property type="molecule type" value="Genomic_DNA"/>
</dbReference>
<dbReference type="AlphaFoldDB" id="A0A1H1VK58"/>
<dbReference type="Pfam" id="PF04199">
    <property type="entry name" value="Cyclase"/>
    <property type="match status" value="1"/>
</dbReference>
<gene>
    <name evidence="1" type="ORF">SAMN04489812_3239</name>
</gene>
<dbReference type="GO" id="GO:0004061">
    <property type="term" value="F:arylformamidase activity"/>
    <property type="evidence" value="ECO:0007669"/>
    <property type="project" value="InterPro"/>
</dbReference>
<evidence type="ECO:0000313" key="1">
    <source>
        <dbReference type="EMBL" id="SDS84900.1"/>
    </source>
</evidence>
<accession>A0A1H1VK58</accession>
<organism evidence="1 2">
    <name type="scientific">Microlunatus soli</name>
    <dbReference type="NCBI Taxonomy" id="630515"/>
    <lineage>
        <taxon>Bacteria</taxon>
        <taxon>Bacillati</taxon>
        <taxon>Actinomycetota</taxon>
        <taxon>Actinomycetes</taxon>
        <taxon>Propionibacteriales</taxon>
        <taxon>Propionibacteriaceae</taxon>
        <taxon>Microlunatus</taxon>
    </lineage>
</organism>
<dbReference type="PANTHER" id="PTHR31118">
    <property type="entry name" value="CYCLASE-LIKE PROTEIN 2"/>
    <property type="match status" value="1"/>
</dbReference>
<dbReference type="Proteomes" id="UP000199103">
    <property type="component" value="Chromosome I"/>
</dbReference>
<dbReference type="InterPro" id="IPR037175">
    <property type="entry name" value="KFase_sf"/>
</dbReference>
<dbReference type="GO" id="GO:0019441">
    <property type="term" value="P:L-tryptophan catabolic process to kynurenine"/>
    <property type="evidence" value="ECO:0007669"/>
    <property type="project" value="InterPro"/>
</dbReference>